<protein>
    <recommendedName>
        <fullName evidence="8">EF-hand domain-containing protein</fullName>
    </recommendedName>
</protein>
<keyword evidence="10" id="KW-1185">Reference proteome</keyword>
<feature type="region of interest" description="Disordered" evidence="6">
    <location>
        <begin position="329"/>
        <end position="364"/>
    </location>
</feature>
<evidence type="ECO:0000313" key="10">
    <source>
        <dbReference type="Proteomes" id="UP000037460"/>
    </source>
</evidence>
<evidence type="ECO:0000256" key="6">
    <source>
        <dbReference type="SAM" id="MobiDB-lite"/>
    </source>
</evidence>
<dbReference type="PANTHER" id="PTHR12570:SF65">
    <property type="entry name" value="MAGNESIUM TRANSPORTER NIPA9-RELATED"/>
    <property type="match status" value="1"/>
</dbReference>
<evidence type="ECO:0000313" key="9">
    <source>
        <dbReference type="EMBL" id="KOO25825.1"/>
    </source>
</evidence>
<feature type="transmembrane region" description="Helical" evidence="7">
    <location>
        <begin position="20"/>
        <end position="48"/>
    </location>
</feature>
<comment type="caution">
    <text evidence="9">The sequence shown here is derived from an EMBL/GenBank/DDBJ whole genome shotgun (WGS) entry which is preliminary data.</text>
</comment>
<evidence type="ECO:0000256" key="2">
    <source>
        <dbReference type="ARBA" id="ARBA00022692"/>
    </source>
</evidence>
<dbReference type="SMART" id="SM00054">
    <property type="entry name" value="EFh"/>
    <property type="match status" value="1"/>
</dbReference>
<dbReference type="AlphaFoldDB" id="A0A0M0JH73"/>
<evidence type="ECO:0000259" key="8">
    <source>
        <dbReference type="PROSITE" id="PS50222"/>
    </source>
</evidence>
<feature type="transmembrane region" description="Helical" evidence="7">
    <location>
        <begin position="291"/>
        <end position="312"/>
    </location>
</feature>
<keyword evidence="4 7" id="KW-1133">Transmembrane helix</keyword>
<dbReference type="InterPro" id="IPR018247">
    <property type="entry name" value="EF_Hand_1_Ca_BS"/>
</dbReference>
<evidence type="ECO:0000256" key="4">
    <source>
        <dbReference type="ARBA" id="ARBA00022989"/>
    </source>
</evidence>
<name>A0A0M0JH73_9EUKA</name>
<evidence type="ECO:0000256" key="7">
    <source>
        <dbReference type="SAM" id="Phobius"/>
    </source>
</evidence>
<dbReference type="GO" id="GO:0016020">
    <property type="term" value="C:membrane"/>
    <property type="evidence" value="ECO:0007669"/>
    <property type="project" value="UniProtKB-SubCell"/>
</dbReference>
<proteinExistence type="predicted"/>
<feature type="transmembrane region" description="Helical" evidence="7">
    <location>
        <begin position="68"/>
        <end position="88"/>
    </location>
</feature>
<dbReference type="InterPro" id="IPR002048">
    <property type="entry name" value="EF_hand_dom"/>
</dbReference>
<gene>
    <name evidence="9" type="ORF">Ctob_008018</name>
</gene>
<feature type="domain" description="EF-hand" evidence="8">
    <location>
        <begin position="388"/>
        <end position="423"/>
    </location>
</feature>
<dbReference type="GO" id="GO:0015095">
    <property type="term" value="F:magnesium ion transmembrane transporter activity"/>
    <property type="evidence" value="ECO:0007669"/>
    <property type="project" value="InterPro"/>
</dbReference>
<feature type="transmembrane region" description="Helical" evidence="7">
    <location>
        <begin position="253"/>
        <end position="271"/>
    </location>
</feature>
<dbReference type="Proteomes" id="UP000037460">
    <property type="component" value="Unassembled WGS sequence"/>
</dbReference>
<dbReference type="SUPFAM" id="SSF47473">
    <property type="entry name" value="EF-hand"/>
    <property type="match status" value="1"/>
</dbReference>
<feature type="transmembrane region" description="Helical" evidence="7">
    <location>
        <begin position="115"/>
        <end position="138"/>
    </location>
</feature>
<sequence>MERRRPAHQQRPYLGQPRWWSGALLLGVGFAGLFIASFFVTQWLVTLLGATATLWNAHLARTVNKEPLGLVTATLLLLALAGLTAFVLCGSPSREAHRSASALNARWVDVLQEPYFITLLSFTALTLVLLCGCDARLLGSRARAIERKLAHQRAESGTGAASDGVVLSGARADTALSQLARRQVRLLRLLYPVGAGLLAGCTAVAAATVAEWLQAYLWQPVSYPLSILDGWPLVVAAAVPLPAILHLYTRALCLFEAQVVLPTFYVLYVLVEVSGKGAYYGVFDWACLGVIRIAPFFVGLAVAIASVLTLHASRAEQMHRERPSRVLPLKHDAPVTPPTTAPMTVPEPARSIEKPPPEEPTLDPLDRSFAQLKHEAQMARLAEVKHQEELEYIARAFAIADADGDGKLNPREFAVFVDLTQGAKLERAPSLVEGTLSQYPPLSDDPTGMLEEVRAQREMIEKLQQTLLELRNGQQPPPPLPPQFSDDPTGMLKEELNVPEGSEAGQVFVVDGQQYIAMPRSC</sequence>
<dbReference type="PROSITE" id="PS00018">
    <property type="entry name" value="EF_HAND_1"/>
    <property type="match status" value="1"/>
</dbReference>
<keyword evidence="3" id="KW-0106">Calcium</keyword>
<reference evidence="10" key="1">
    <citation type="journal article" date="2015" name="PLoS Genet.">
        <title>Genome Sequence and Transcriptome Analyses of Chrysochromulina tobin: Metabolic Tools for Enhanced Algal Fitness in the Prominent Order Prymnesiales (Haptophyceae).</title>
        <authorList>
            <person name="Hovde B.T."/>
            <person name="Deodato C.R."/>
            <person name="Hunsperger H.M."/>
            <person name="Ryken S.A."/>
            <person name="Yost W."/>
            <person name="Jha R.K."/>
            <person name="Patterson J."/>
            <person name="Monnat R.J. Jr."/>
            <person name="Barlow S.B."/>
            <person name="Starkenburg S.R."/>
            <person name="Cattolico R.A."/>
        </authorList>
    </citation>
    <scope>NUCLEOTIDE SEQUENCE</scope>
    <source>
        <strain evidence="10">CCMP291</strain>
    </source>
</reference>
<dbReference type="PANTHER" id="PTHR12570">
    <property type="match status" value="1"/>
</dbReference>
<comment type="subcellular location">
    <subcellularLocation>
        <location evidence="1">Membrane</location>
        <topology evidence="1">Multi-pass membrane protein</topology>
    </subcellularLocation>
</comment>
<dbReference type="Pfam" id="PF05653">
    <property type="entry name" value="Mg_trans_NIPA"/>
    <property type="match status" value="1"/>
</dbReference>
<keyword evidence="5 7" id="KW-0472">Membrane</keyword>
<dbReference type="PROSITE" id="PS50222">
    <property type="entry name" value="EF_HAND_2"/>
    <property type="match status" value="1"/>
</dbReference>
<evidence type="ECO:0000256" key="5">
    <source>
        <dbReference type="ARBA" id="ARBA00023136"/>
    </source>
</evidence>
<accession>A0A0M0JH73</accession>
<evidence type="ECO:0000256" key="1">
    <source>
        <dbReference type="ARBA" id="ARBA00004141"/>
    </source>
</evidence>
<dbReference type="EMBL" id="JWZX01002924">
    <property type="protein sequence ID" value="KOO25825.1"/>
    <property type="molecule type" value="Genomic_DNA"/>
</dbReference>
<organism evidence="9 10">
    <name type="scientific">Chrysochromulina tobinii</name>
    <dbReference type="NCBI Taxonomy" id="1460289"/>
    <lineage>
        <taxon>Eukaryota</taxon>
        <taxon>Haptista</taxon>
        <taxon>Haptophyta</taxon>
        <taxon>Prymnesiophyceae</taxon>
        <taxon>Prymnesiales</taxon>
        <taxon>Chrysochromulinaceae</taxon>
        <taxon>Chrysochromulina</taxon>
    </lineage>
</organism>
<evidence type="ECO:0000256" key="3">
    <source>
        <dbReference type="ARBA" id="ARBA00022837"/>
    </source>
</evidence>
<feature type="transmembrane region" description="Helical" evidence="7">
    <location>
        <begin position="189"/>
        <end position="210"/>
    </location>
</feature>
<feature type="transmembrane region" description="Helical" evidence="7">
    <location>
        <begin position="230"/>
        <end position="248"/>
    </location>
</feature>
<dbReference type="GO" id="GO:0005509">
    <property type="term" value="F:calcium ion binding"/>
    <property type="evidence" value="ECO:0007669"/>
    <property type="project" value="InterPro"/>
</dbReference>
<keyword evidence="2 7" id="KW-0812">Transmembrane</keyword>
<dbReference type="InterPro" id="IPR008521">
    <property type="entry name" value="Mg_trans_NIPA"/>
</dbReference>
<dbReference type="InterPro" id="IPR011992">
    <property type="entry name" value="EF-hand-dom_pair"/>
</dbReference>